<keyword evidence="3" id="KW-0479">Metal-binding</keyword>
<dbReference type="PANTHER" id="PTHR10342">
    <property type="entry name" value="ARYLSULFATASE"/>
    <property type="match status" value="1"/>
</dbReference>
<dbReference type="Pfam" id="PF02567">
    <property type="entry name" value="PhzC-PhzF"/>
    <property type="match status" value="1"/>
</dbReference>
<dbReference type="GO" id="GO:0008484">
    <property type="term" value="F:sulfuric ester hydrolase activity"/>
    <property type="evidence" value="ECO:0007669"/>
    <property type="project" value="InterPro"/>
</dbReference>
<evidence type="ECO:0000256" key="2">
    <source>
        <dbReference type="ARBA" id="ARBA00008779"/>
    </source>
</evidence>
<evidence type="ECO:0000313" key="8">
    <source>
        <dbReference type="WBParaSite" id="ACRNAN_Path_1427.g5601.t2"/>
    </source>
</evidence>
<dbReference type="InterPro" id="IPR003719">
    <property type="entry name" value="Phenazine_PhzF-like"/>
</dbReference>
<feature type="domain" description="Sulfatase N-terminal" evidence="6">
    <location>
        <begin position="116"/>
        <end position="436"/>
    </location>
</feature>
<evidence type="ECO:0000259" key="6">
    <source>
        <dbReference type="Pfam" id="PF00884"/>
    </source>
</evidence>
<keyword evidence="5" id="KW-0325">Glycoprotein</keyword>
<dbReference type="InterPro" id="IPR047115">
    <property type="entry name" value="ARSB"/>
</dbReference>
<accession>A0A914C0F9</accession>
<dbReference type="AlphaFoldDB" id="A0A914C0F9"/>
<name>A0A914C0F9_9BILA</name>
<dbReference type="Gene3D" id="3.40.720.10">
    <property type="entry name" value="Alkaline Phosphatase, subunit A"/>
    <property type="match status" value="1"/>
</dbReference>
<evidence type="ECO:0000256" key="3">
    <source>
        <dbReference type="ARBA" id="ARBA00022723"/>
    </source>
</evidence>
<sequence length="526" mass="60429">MTRKEFVEINPSIDKLLKIQPLDGNRSAIILTLAPENPTKQGFVDSHGKPYDYASRYFTPWAGIDEDPATGSSQCTLAPFWAQMLNKNGPFYAYQGYPTRGAEFYLELLPEKRVNITADDLGFNDVDWKDGRLYTPNLRKLAFHRNTVQLNNSYVNHLCTPTRASLMTGYYPFRSGTQNRVFLPLEERGVSLEFPFLPENLRRLGYKNYMIGKWHLGYCKKEYLPTSRGFDSFYGFYGAREGYFNHSAETKDPKTKKIISGLDLFNEVDGVSRPDFSKYGIYSTTLFANESIQVLKKHPKESPFFMYLAFQSVHVPLEVPFYYETFCEKLKNNRKRYVYCGMLAAMDEAIGQIIDYLKQLEMYENTVIIFTSDNGGDTDAGASNYPLRGKKGTVWEGGTKTNTFVHAPNFIKEHGVREDLFHVVDWYATILGMTGYPTDVYGDGLNQWSMIQKGESLVKRTRLVYNIYPPLAAVRQNNFKLVYEIFDVNLKYNGQIWLFDLAEKAIINPNGNPEILNGAFKSYWCE</sequence>
<dbReference type="InterPro" id="IPR000917">
    <property type="entry name" value="Sulfatase_N"/>
</dbReference>
<dbReference type="InterPro" id="IPR017850">
    <property type="entry name" value="Alkaline_phosphatase_core_sf"/>
</dbReference>
<reference evidence="8" key="1">
    <citation type="submission" date="2022-11" db="UniProtKB">
        <authorList>
            <consortium name="WormBaseParasite"/>
        </authorList>
    </citation>
    <scope>IDENTIFICATION</scope>
</reference>
<dbReference type="Gene3D" id="3.30.1120.10">
    <property type="match status" value="1"/>
</dbReference>
<evidence type="ECO:0000256" key="5">
    <source>
        <dbReference type="ARBA" id="ARBA00023180"/>
    </source>
</evidence>
<dbReference type="Gene3D" id="3.10.310.10">
    <property type="entry name" value="Diaminopimelate Epimerase, Chain A, domain 1"/>
    <property type="match status" value="1"/>
</dbReference>
<keyword evidence="7" id="KW-1185">Reference proteome</keyword>
<organism evidence="7 8">
    <name type="scientific">Acrobeloides nanus</name>
    <dbReference type="NCBI Taxonomy" id="290746"/>
    <lineage>
        <taxon>Eukaryota</taxon>
        <taxon>Metazoa</taxon>
        <taxon>Ecdysozoa</taxon>
        <taxon>Nematoda</taxon>
        <taxon>Chromadorea</taxon>
        <taxon>Rhabditida</taxon>
        <taxon>Tylenchina</taxon>
        <taxon>Cephalobomorpha</taxon>
        <taxon>Cephaloboidea</taxon>
        <taxon>Cephalobidae</taxon>
        <taxon>Acrobeloides</taxon>
    </lineage>
</organism>
<dbReference type="Pfam" id="PF00884">
    <property type="entry name" value="Sulfatase"/>
    <property type="match status" value="1"/>
</dbReference>
<keyword evidence="4" id="KW-0106">Calcium</keyword>
<dbReference type="CDD" id="cd16029">
    <property type="entry name" value="4-S"/>
    <property type="match status" value="1"/>
</dbReference>
<comment type="cofactor">
    <cofactor evidence="1">
        <name>Ca(2+)</name>
        <dbReference type="ChEBI" id="CHEBI:29108"/>
    </cofactor>
</comment>
<comment type="similarity">
    <text evidence="2">Belongs to the sulfatase family.</text>
</comment>
<protein>
    <submittedName>
        <fullName evidence="8">Sulfatase N-terminal domain-containing protein</fullName>
    </submittedName>
</protein>
<evidence type="ECO:0000256" key="4">
    <source>
        <dbReference type="ARBA" id="ARBA00022837"/>
    </source>
</evidence>
<evidence type="ECO:0000313" key="7">
    <source>
        <dbReference type="Proteomes" id="UP000887540"/>
    </source>
</evidence>
<dbReference type="PANTHER" id="PTHR10342:SF274">
    <property type="entry name" value="ARYLSULFATASE B"/>
    <property type="match status" value="1"/>
</dbReference>
<proteinExistence type="inferred from homology"/>
<dbReference type="SUPFAM" id="SSF54506">
    <property type="entry name" value="Diaminopimelate epimerase-like"/>
    <property type="match status" value="1"/>
</dbReference>
<dbReference type="Proteomes" id="UP000887540">
    <property type="component" value="Unplaced"/>
</dbReference>
<dbReference type="WBParaSite" id="ACRNAN_Path_1427.g5601.t2">
    <property type="protein sequence ID" value="ACRNAN_Path_1427.g5601.t2"/>
    <property type="gene ID" value="ACRNAN_Path_1427.g5601"/>
</dbReference>
<dbReference type="GO" id="GO:0046872">
    <property type="term" value="F:metal ion binding"/>
    <property type="evidence" value="ECO:0007669"/>
    <property type="project" value="UniProtKB-KW"/>
</dbReference>
<evidence type="ECO:0000256" key="1">
    <source>
        <dbReference type="ARBA" id="ARBA00001913"/>
    </source>
</evidence>
<dbReference type="SUPFAM" id="SSF53649">
    <property type="entry name" value="Alkaline phosphatase-like"/>
    <property type="match status" value="1"/>
</dbReference>